<comment type="caution">
    <text evidence="2">The sequence shown here is derived from an EMBL/GenBank/DDBJ whole genome shotgun (WGS) entry which is preliminary data.</text>
</comment>
<feature type="transmembrane region" description="Helical" evidence="1">
    <location>
        <begin position="31"/>
        <end position="49"/>
    </location>
</feature>
<dbReference type="Pfam" id="PF04854">
    <property type="entry name" value="DUF624"/>
    <property type="match status" value="1"/>
</dbReference>
<feature type="transmembrane region" description="Helical" evidence="1">
    <location>
        <begin position="79"/>
        <end position="98"/>
    </location>
</feature>
<protein>
    <submittedName>
        <fullName evidence="2">DUF624 domain-containing protein</fullName>
    </submittedName>
</protein>
<keyword evidence="1" id="KW-0472">Membrane</keyword>
<feature type="transmembrane region" description="Helical" evidence="1">
    <location>
        <begin position="175"/>
        <end position="196"/>
    </location>
</feature>
<feature type="transmembrane region" description="Helical" evidence="1">
    <location>
        <begin position="145"/>
        <end position="169"/>
    </location>
</feature>
<dbReference type="RefSeq" id="WP_154319122.1">
    <property type="nucleotide sequence ID" value="NZ_CAJGAA010000006.1"/>
</dbReference>
<dbReference type="InterPro" id="IPR006938">
    <property type="entry name" value="DUF624"/>
</dbReference>
<proteinExistence type="predicted"/>
<name>A0A6I2MEA8_9BACI</name>
<dbReference type="EMBL" id="WKKF01000005">
    <property type="protein sequence ID" value="MRX55582.1"/>
    <property type="molecule type" value="Genomic_DNA"/>
</dbReference>
<evidence type="ECO:0000256" key="1">
    <source>
        <dbReference type="SAM" id="Phobius"/>
    </source>
</evidence>
<evidence type="ECO:0000313" key="3">
    <source>
        <dbReference type="Proteomes" id="UP000441585"/>
    </source>
</evidence>
<evidence type="ECO:0000313" key="2">
    <source>
        <dbReference type="EMBL" id="MRX55582.1"/>
    </source>
</evidence>
<keyword evidence="1" id="KW-1133">Transmembrane helix</keyword>
<keyword evidence="1" id="KW-0812">Transmembrane</keyword>
<sequence>MNTWNNVLYSLFVWITRLALIHILWVSFTVAGGLLLGFFPSTAALFVIMRDWIRGKTDLPVLSSYWHYYKKNFWKSNRLGIYIMALGLLIGLDLWYIQSAAGEWFTWTRIPLFAFMLLFLLFLFYLFPAFVHFDLNVRNVLKQAFLIMLISPFHTLLILLCLAALFVFMYLVPGLAFLFGSSAYAFVTMWLCLHAFQRIQ</sequence>
<keyword evidence="3" id="KW-1185">Reference proteome</keyword>
<organism evidence="2 3">
    <name type="scientific">Metabacillus idriensis</name>
    <dbReference type="NCBI Taxonomy" id="324768"/>
    <lineage>
        <taxon>Bacteria</taxon>
        <taxon>Bacillati</taxon>
        <taxon>Bacillota</taxon>
        <taxon>Bacilli</taxon>
        <taxon>Bacillales</taxon>
        <taxon>Bacillaceae</taxon>
        <taxon>Metabacillus</taxon>
    </lineage>
</organism>
<feature type="transmembrane region" description="Helical" evidence="1">
    <location>
        <begin position="110"/>
        <end position="133"/>
    </location>
</feature>
<dbReference type="AlphaFoldDB" id="A0A6I2MEA8"/>
<dbReference type="Proteomes" id="UP000441585">
    <property type="component" value="Unassembled WGS sequence"/>
</dbReference>
<feature type="transmembrane region" description="Helical" evidence="1">
    <location>
        <begin position="7"/>
        <end position="25"/>
    </location>
</feature>
<gene>
    <name evidence="2" type="ORF">GJU41_16595</name>
</gene>
<accession>A0A6I2MEA8</accession>
<reference evidence="2 3" key="1">
    <citation type="submission" date="2019-11" db="EMBL/GenBank/DDBJ databases">
        <title>Bacillus idriensis genome.</title>
        <authorList>
            <person name="Konopka E.N."/>
            <person name="Newman J.D."/>
        </authorList>
    </citation>
    <scope>NUCLEOTIDE SEQUENCE [LARGE SCALE GENOMIC DNA]</scope>
    <source>
        <strain evidence="2 3">DSM 19097</strain>
    </source>
</reference>